<evidence type="ECO:0000256" key="2">
    <source>
        <dbReference type="ARBA" id="ARBA00023054"/>
    </source>
</evidence>
<dbReference type="EMBL" id="QWET01000005">
    <property type="protein sequence ID" value="RIH65557.1"/>
    <property type="molecule type" value="Genomic_DNA"/>
</dbReference>
<dbReference type="Gene3D" id="2.40.420.20">
    <property type="match status" value="1"/>
</dbReference>
<organism evidence="4 5">
    <name type="scientific">Mariniphaga sediminis</name>
    <dbReference type="NCBI Taxonomy" id="1628158"/>
    <lineage>
        <taxon>Bacteria</taxon>
        <taxon>Pseudomonadati</taxon>
        <taxon>Bacteroidota</taxon>
        <taxon>Bacteroidia</taxon>
        <taxon>Marinilabiliales</taxon>
        <taxon>Prolixibacteraceae</taxon>
        <taxon>Mariniphaga</taxon>
    </lineage>
</organism>
<keyword evidence="5" id="KW-1185">Reference proteome</keyword>
<accession>A0A399D1U9</accession>
<dbReference type="AlphaFoldDB" id="A0A399D1U9"/>
<gene>
    <name evidence="4" type="ORF">D1164_07755</name>
</gene>
<evidence type="ECO:0000313" key="5">
    <source>
        <dbReference type="Proteomes" id="UP000266441"/>
    </source>
</evidence>
<dbReference type="PANTHER" id="PTHR32347">
    <property type="entry name" value="EFFLUX SYSTEM COMPONENT YKNX-RELATED"/>
    <property type="match status" value="1"/>
</dbReference>
<dbReference type="OrthoDB" id="1522431at2"/>
<evidence type="ECO:0000313" key="4">
    <source>
        <dbReference type="EMBL" id="RIH65557.1"/>
    </source>
</evidence>
<protein>
    <recommendedName>
        <fullName evidence="3">Multidrug resistance protein MdtA-like C-terminal permuted SH3 domain-containing protein</fullName>
    </recommendedName>
</protein>
<dbReference type="InterPro" id="IPR050465">
    <property type="entry name" value="UPF0194_transport"/>
</dbReference>
<proteinExistence type="predicted"/>
<dbReference type="InterPro" id="IPR058627">
    <property type="entry name" value="MdtA-like_C"/>
</dbReference>
<comment type="subcellular location">
    <subcellularLocation>
        <location evidence="1">Cell envelope</location>
    </subcellularLocation>
</comment>
<keyword evidence="2" id="KW-0175">Coiled coil</keyword>
<sequence length="416" mass="47572">MAIKRRQLIWILVLVAVVATAIGLALSSGPDERLHTVSRGSFELSLEVKGEVQGKDAIVISLPDELKRRDLRIYQLTIKDMVEEGTLVKGGDWVATLDGAEVTQLMQNNREDLEKRRAELNDAKIDSSIQLTKLREELGEFVYDLEYKKLELEQSKYESPAYQRKKQMEYDKTIRDMEKKQRDYELKRLELKMKTGRIEDRYSYNHKRDSLYKRAIAATRVTTPKNGMVMYAKMWNGKKLRVGDDVNIWMPTIATLPDMSQPVSEAYVQEIDITKVDLHDSVEVTIDALPGETFKGVVSSISNVGQDLQGFDMKVFKIMIDLDVHGEKIKPAMTSNNKIVLKHLPDVVKIPRSCLFKNNGDSYVYLMEAGQIRKKIVTPGLENEEEVVIEDGLSPDDRILTVPPENESEIAYWEEN</sequence>
<dbReference type="Proteomes" id="UP000266441">
    <property type="component" value="Unassembled WGS sequence"/>
</dbReference>
<dbReference type="Gene3D" id="2.40.30.170">
    <property type="match status" value="1"/>
</dbReference>
<dbReference type="Pfam" id="PF25967">
    <property type="entry name" value="RND-MFP_C"/>
    <property type="match status" value="1"/>
</dbReference>
<reference evidence="4 5" key="1">
    <citation type="journal article" date="2015" name="Int. J. Syst. Evol. Microbiol.">
        <title>Mariniphaga sediminis sp. nov., isolated from coastal sediment.</title>
        <authorList>
            <person name="Wang F.Q."/>
            <person name="Shen Q.Y."/>
            <person name="Chen G.J."/>
            <person name="Du Z.J."/>
        </authorList>
    </citation>
    <scope>NUCLEOTIDE SEQUENCE [LARGE SCALE GENOMIC DNA]</scope>
    <source>
        <strain evidence="4 5">SY21</strain>
    </source>
</reference>
<evidence type="ECO:0000259" key="3">
    <source>
        <dbReference type="Pfam" id="PF25967"/>
    </source>
</evidence>
<dbReference type="PANTHER" id="PTHR32347:SF14">
    <property type="entry name" value="EFFLUX SYSTEM COMPONENT YKNX-RELATED"/>
    <property type="match status" value="1"/>
</dbReference>
<name>A0A399D1U9_9BACT</name>
<dbReference type="GO" id="GO:0030313">
    <property type="term" value="C:cell envelope"/>
    <property type="evidence" value="ECO:0007669"/>
    <property type="project" value="UniProtKB-SubCell"/>
</dbReference>
<evidence type="ECO:0000256" key="1">
    <source>
        <dbReference type="ARBA" id="ARBA00004196"/>
    </source>
</evidence>
<feature type="domain" description="Multidrug resistance protein MdtA-like C-terminal permuted SH3" evidence="3">
    <location>
        <begin position="346"/>
        <end position="401"/>
    </location>
</feature>
<dbReference type="RefSeq" id="WP_119349399.1">
    <property type="nucleotide sequence ID" value="NZ_QWET01000005.1"/>
</dbReference>
<comment type="caution">
    <text evidence="4">The sequence shown here is derived from an EMBL/GenBank/DDBJ whole genome shotgun (WGS) entry which is preliminary data.</text>
</comment>